<dbReference type="KEGG" id="aym:YM304_10410"/>
<reference evidence="3 4" key="1">
    <citation type="journal article" date="2013" name="Int. J. Syst. Evol. Microbiol.">
        <title>Ilumatobacter nonamiense sp. nov. and Ilumatobacter coccineum sp. nov., isolated from seashore sand.</title>
        <authorList>
            <person name="Matsumoto A."/>
            <person name="Kasai H."/>
            <person name="Matsuo Y."/>
            <person name="Shizuri Y."/>
            <person name="Ichikawa N."/>
            <person name="Fujita N."/>
            <person name="Omura S."/>
            <person name="Takahashi Y."/>
        </authorList>
    </citation>
    <scope>NUCLEOTIDE SEQUENCE [LARGE SCALE GENOMIC DNA]</scope>
    <source>
        <strain evidence="4">NBRC 103263 / KCTC 29153 / YM16-304</strain>
    </source>
</reference>
<feature type="compositionally biased region" description="Low complexity" evidence="1">
    <location>
        <begin position="69"/>
        <end position="111"/>
    </location>
</feature>
<organism evidence="3 4">
    <name type="scientific">Ilumatobacter coccineus (strain NBRC 103263 / KCTC 29153 / YM16-304)</name>
    <dbReference type="NCBI Taxonomy" id="1313172"/>
    <lineage>
        <taxon>Bacteria</taxon>
        <taxon>Bacillati</taxon>
        <taxon>Actinomycetota</taxon>
        <taxon>Acidimicrobiia</taxon>
        <taxon>Acidimicrobiales</taxon>
        <taxon>Ilumatobacteraceae</taxon>
        <taxon>Ilumatobacter</taxon>
    </lineage>
</organism>
<protein>
    <submittedName>
        <fullName evidence="3">Uncharacterized protein</fullName>
    </submittedName>
</protein>
<evidence type="ECO:0000313" key="4">
    <source>
        <dbReference type="Proteomes" id="UP000011863"/>
    </source>
</evidence>
<feature type="transmembrane region" description="Helical" evidence="2">
    <location>
        <begin position="33"/>
        <end position="54"/>
    </location>
</feature>
<proteinExistence type="predicted"/>
<dbReference type="Proteomes" id="UP000011863">
    <property type="component" value="Chromosome"/>
</dbReference>
<accession>A0A6C7E876</accession>
<dbReference type="EMBL" id="AP012057">
    <property type="protein sequence ID" value="BAN01355.1"/>
    <property type="molecule type" value="Genomic_DNA"/>
</dbReference>
<sequence>MVTESEPRLRHDLRSAMTNDFDIRTERRRRPPWLAPVVVGLAALPVGAALALGITGRGGDTVGAGDPQSTTSTIADTGSTADSSTTTSAVESTTTMAGPETTAADTGTTLPTGPPAERTLRVDGETFIETYSCIAFPNSNPDAGIGDAGIRVSMHLMESGSGDRISLERWSYDFGGAIGISRIGGPTGMVETFDINQVEPYIVPIDGDDVVVEVGPTTTSGDICATLIAQGAGEFDFTALGLVDVCSVSDDLATDLVYTFQSGQSLAIDGDVSMGETTFTGTLTHEDGVSEVVDGAFEVAESGSTRLVGTLDPGTTGAAPESFAFDLSASPRLHSCLPAQEVGRS</sequence>
<keyword evidence="2" id="KW-1133">Transmembrane helix</keyword>
<gene>
    <name evidence="3" type="ORF">YM304_10410</name>
</gene>
<keyword evidence="4" id="KW-1185">Reference proteome</keyword>
<name>A0A6C7E876_ILUCY</name>
<feature type="region of interest" description="Disordered" evidence="1">
    <location>
        <begin position="59"/>
        <end position="116"/>
    </location>
</feature>
<evidence type="ECO:0000313" key="3">
    <source>
        <dbReference type="EMBL" id="BAN01355.1"/>
    </source>
</evidence>
<evidence type="ECO:0000256" key="2">
    <source>
        <dbReference type="SAM" id="Phobius"/>
    </source>
</evidence>
<keyword evidence="2" id="KW-0472">Membrane</keyword>
<dbReference type="AlphaFoldDB" id="A0A6C7E876"/>
<evidence type="ECO:0000256" key="1">
    <source>
        <dbReference type="SAM" id="MobiDB-lite"/>
    </source>
</evidence>
<keyword evidence="2" id="KW-0812">Transmembrane</keyword>